<protein>
    <submittedName>
        <fullName evidence="11">Uncharacterized protein</fullName>
    </submittedName>
</protein>
<dbReference type="GO" id="GO:0016491">
    <property type="term" value="F:oxidoreductase activity"/>
    <property type="evidence" value="ECO:0007669"/>
    <property type="project" value="UniProtKB-KW"/>
</dbReference>
<feature type="non-terminal residue" evidence="11">
    <location>
        <position position="209"/>
    </location>
</feature>
<keyword evidence="12" id="KW-1185">Reference proteome</keyword>
<evidence type="ECO:0000313" key="12">
    <source>
        <dbReference type="Proteomes" id="UP001301769"/>
    </source>
</evidence>
<keyword evidence="7" id="KW-0472">Membrane</keyword>
<gene>
    <name evidence="11" type="ORF">QBC37DRAFT_253581</name>
</gene>
<proteinExistence type="inferred from homology"/>
<reference evidence="11" key="2">
    <citation type="submission" date="2023-05" db="EMBL/GenBank/DDBJ databases">
        <authorList>
            <consortium name="Lawrence Berkeley National Laboratory"/>
            <person name="Steindorff A."/>
            <person name="Hensen N."/>
            <person name="Bonometti L."/>
            <person name="Westerberg I."/>
            <person name="Brannstrom I.O."/>
            <person name="Guillou S."/>
            <person name="Cros-Aarteil S."/>
            <person name="Calhoun S."/>
            <person name="Haridas S."/>
            <person name="Kuo A."/>
            <person name="Mondo S."/>
            <person name="Pangilinan J."/>
            <person name="Riley R."/>
            <person name="Labutti K."/>
            <person name="Andreopoulos B."/>
            <person name="Lipzen A."/>
            <person name="Chen C."/>
            <person name="Yanf M."/>
            <person name="Daum C."/>
            <person name="Ng V."/>
            <person name="Clum A."/>
            <person name="Ohm R."/>
            <person name="Martin F."/>
            <person name="Silar P."/>
            <person name="Natvig D."/>
            <person name="Lalanne C."/>
            <person name="Gautier V."/>
            <person name="Ament-Velasquez S.L."/>
            <person name="Kruys A."/>
            <person name="Hutchinson M.I."/>
            <person name="Powell A.J."/>
            <person name="Barry K."/>
            <person name="Miller A.N."/>
            <person name="Grigoriev I.V."/>
            <person name="Debuchy R."/>
            <person name="Gladieux P."/>
            <person name="Thoren M.H."/>
            <person name="Johannesson H."/>
        </authorList>
    </citation>
    <scope>NUCLEOTIDE SEQUENCE</scope>
    <source>
        <strain evidence="11">PSN293</strain>
    </source>
</reference>
<evidence type="ECO:0000256" key="1">
    <source>
        <dbReference type="ARBA" id="ARBA00004167"/>
    </source>
</evidence>
<evidence type="ECO:0000256" key="2">
    <source>
        <dbReference type="ARBA" id="ARBA00004685"/>
    </source>
</evidence>
<comment type="similarity">
    <text evidence="9">Belongs to the ustYa family.</text>
</comment>
<evidence type="ECO:0000256" key="10">
    <source>
        <dbReference type="SAM" id="SignalP"/>
    </source>
</evidence>
<accession>A0AAN6Y7B1</accession>
<dbReference type="GO" id="GO:0016020">
    <property type="term" value="C:membrane"/>
    <property type="evidence" value="ECO:0007669"/>
    <property type="project" value="UniProtKB-SubCell"/>
</dbReference>
<keyword evidence="4" id="KW-1133">Transmembrane helix</keyword>
<evidence type="ECO:0000256" key="5">
    <source>
        <dbReference type="ARBA" id="ARBA00023002"/>
    </source>
</evidence>
<feature type="chain" id="PRO_5042970445" evidence="10">
    <location>
        <begin position="25"/>
        <end position="209"/>
    </location>
</feature>
<dbReference type="Proteomes" id="UP001301769">
    <property type="component" value="Unassembled WGS sequence"/>
</dbReference>
<dbReference type="EMBL" id="MU858101">
    <property type="protein sequence ID" value="KAK4213979.1"/>
    <property type="molecule type" value="Genomic_DNA"/>
</dbReference>
<feature type="non-terminal residue" evidence="11">
    <location>
        <position position="1"/>
    </location>
</feature>
<evidence type="ECO:0000256" key="6">
    <source>
        <dbReference type="ARBA" id="ARBA00023026"/>
    </source>
</evidence>
<comment type="pathway">
    <text evidence="2">Mycotoxin biosynthesis.</text>
</comment>
<evidence type="ECO:0000256" key="4">
    <source>
        <dbReference type="ARBA" id="ARBA00022989"/>
    </source>
</evidence>
<dbReference type="PANTHER" id="PTHR33365">
    <property type="entry name" value="YALI0B05434P"/>
    <property type="match status" value="1"/>
</dbReference>
<evidence type="ECO:0000256" key="7">
    <source>
        <dbReference type="ARBA" id="ARBA00023136"/>
    </source>
</evidence>
<keyword evidence="3" id="KW-0812">Transmembrane</keyword>
<evidence type="ECO:0000256" key="9">
    <source>
        <dbReference type="ARBA" id="ARBA00035112"/>
    </source>
</evidence>
<keyword evidence="10" id="KW-0732">Signal</keyword>
<sequence length="209" mass="23318">SFRSILDTVLLVVSLVLLIERTGRQPAKPAEFEFAGDLTGFAPRFSQQIKTFVPDLGFIPENVSEFFSQQVQNKWLGLVPRGLGYVLIDDTSAYNNLPTKLETYPDSTFTTSVTHQLHCLHAIIGTVAALTSNQPEKGPDEGAWHLAHCFEYLRQTIMCCGDVALEGQATTFPDGMTGSDGWDATHVCKDYNAILEYLEDNRVDDERWI</sequence>
<dbReference type="GO" id="GO:0043386">
    <property type="term" value="P:mycotoxin biosynthetic process"/>
    <property type="evidence" value="ECO:0007669"/>
    <property type="project" value="InterPro"/>
</dbReference>
<feature type="signal peptide" evidence="10">
    <location>
        <begin position="1"/>
        <end position="24"/>
    </location>
</feature>
<keyword evidence="5" id="KW-0560">Oxidoreductase</keyword>
<keyword evidence="6" id="KW-0843">Virulence</keyword>
<dbReference type="AlphaFoldDB" id="A0AAN6Y7B1"/>
<evidence type="ECO:0000256" key="3">
    <source>
        <dbReference type="ARBA" id="ARBA00022692"/>
    </source>
</evidence>
<comment type="subcellular location">
    <subcellularLocation>
        <location evidence="1">Membrane</location>
        <topology evidence="1">Single-pass membrane protein</topology>
    </subcellularLocation>
</comment>
<evidence type="ECO:0000256" key="8">
    <source>
        <dbReference type="ARBA" id="ARBA00023180"/>
    </source>
</evidence>
<dbReference type="PANTHER" id="PTHR33365:SF11">
    <property type="entry name" value="TAT PATHWAY SIGNAL SEQUENCE"/>
    <property type="match status" value="1"/>
</dbReference>
<name>A0AAN6Y7B1_9PEZI</name>
<dbReference type="Pfam" id="PF11807">
    <property type="entry name" value="UstYa"/>
    <property type="match status" value="1"/>
</dbReference>
<evidence type="ECO:0000313" key="11">
    <source>
        <dbReference type="EMBL" id="KAK4213979.1"/>
    </source>
</evidence>
<keyword evidence="8" id="KW-0325">Glycoprotein</keyword>
<organism evidence="11 12">
    <name type="scientific">Rhypophila decipiens</name>
    <dbReference type="NCBI Taxonomy" id="261697"/>
    <lineage>
        <taxon>Eukaryota</taxon>
        <taxon>Fungi</taxon>
        <taxon>Dikarya</taxon>
        <taxon>Ascomycota</taxon>
        <taxon>Pezizomycotina</taxon>
        <taxon>Sordariomycetes</taxon>
        <taxon>Sordariomycetidae</taxon>
        <taxon>Sordariales</taxon>
        <taxon>Naviculisporaceae</taxon>
        <taxon>Rhypophila</taxon>
    </lineage>
</organism>
<dbReference type="InterPro" id="IPR021765">
    <property type="entry name" value="UstYa-like"/>
</dbReference>
<comment type="caution">
    <text evidence="11">The sequence shown here is derived from an EMBL/GenBank/DDBJ whole genome shotgun (WGS) entry which is preliminary data.</text>
</comment>
<reference evidence="11" key="1">
    <citation type="journal article" date="2023" name="Mol. Phylogenet. Evol.">
        <title>Genome-scale phylogeny and comparative genomics of the fungal order Sordariales.</title>
        <authorList>
            <person name="Hensen N."/>
            <person name="Bonometti L."/>
            <person name="Westerberg I."/>
            <person name="Brannstrom I.O."/>
            <person name="Guillou S."/>
            <person name="Cros-Aarteil S."/>
            <person name="Calhoun S."/>
            <person name="Haridas S."/>
            <person name="Kuo A."/>
            <person name="Mondo S."/>
            <person name="Pangilinan J."/>
            <person name="Riley R."/>
            <person name="LaButti K."/>
            <person name="Andreopoulos B."/>
            <person name="Lipzen A."/>
            <person name="Chen C."/>
            <person name="Yan M."/>
            <person name="Daum C."/>
            <person name="Ng V."/>
            <person name="Clum A."/>
            <person name="Steindorff A."/>
            <person name="Ohm R.A."/>
            <person name="Martin F."/>
            <person name="Silar P."/>
            <person name="Natvig D.O."/>
            <person name="Lalanne C."/>
            <person name="Gautier V."/>
            <person name="Ament-Velasquez S.L."/>
            <person name="Kruys A."/>
            <person name="Hutchinson M.I."/>
            <person name="Powell A.J."/>
            <person name="Barry K."/>
            <person name="Miller A.N."/>
            <person name="Grigoriev I.V."/>
            <person name="Debuchy R."/>
            <person name="Gladieux P."/>
            <person name="Hiltunen Thoren M."/>
            <person name="Johannesson H."/>
        </authorList>
    </citation>
    <scope>NUCLEOTIDE SEQUENCE</scope>
    <source>
        <strain evidence="11">PSN293</strain>
    </source>
</reference>